<dbReference type="SUPFAM" id="SSF47616">
    <property type="entry name" value="GST C-terminal domain-like"/>
    <property type="match status" value="1"/>
</dbReference>
<evidence type="ECO:0000259" key="4">
    <source>
        <dbReference type="PROSITE" id="PS50405"/>
    </source>
</evidence>
<dbReference type="FunFam" id="1.20.1050.10:FF:000007">
    <property type="entry name" value="Glutathione S-transferase 1-1"/>
    <property type="match status" value="1"/>
</dbReference>
<dbReference type="InterPro" id="IPR004045">
    <property type="entry name" value="Glutathione_S-Trfase_N"/>
</dbReference>
<dbReference type="CDD" id="cd03177">
    <property type="entry name" value="GST_C_Delta_Epsilon"/>
    <property type="match status" value="1"/>
</dbReference>
<dbReference type="InterPro" id="IPR004046">
    <property type="entry name" value="GST_C"/>
</dbReference>
<feature type="domain" description="GST C-terminal" evidence="4">
    <location>
        <begin position="88"/>
        <end position="207"/>
    </location>
</feature>
<dbReference type="Gene3D" id="3.40.30.10">
    <property type="entry name" value="Glutaredoxin"/>
    <property type="match status" value="1"/>
</dbReference>
<dbReference type="SUPFAM" id="SSF52833">
    <property type="entry name" value="Thioredoxin-like"/>
    <property type="match status" value="1"/>
</dbReference>
<dbReference type="GO" id="GO:0006749">
    <property type="term" value="P:glutathione metabolic process"/>
    <property type="evidence" value="ECO:0007669"/>
    <property type="project" value="TreeGrafter"/>
</dbReference>
<dbReference type="SFLD" id="SFLDG01153">
    <property type="entry name" value="Main.4:_Theta-like"/>
    <property type="match status" value="1"/>
</dbReference>
<dbReference type="PROSITE" id="PS50405">
    <property type="entry name" value="GST_CTER"/>
    <property type="match status" value="1"/>
</dbReference>
<evidence type="ECO:0000259" key="3">
    <source>
        <dbReference type="PROSITE" id="PS50404"/>
    </source>
</evidence>
<dbReference type="FunFam" id="3.40.30.10:FF:000034">
    <property type="entry name" value="glutathione S-transferase 1"/>
    <property type="match status" value="1"/>
</dbReference>
<comment type="subunit">
    <text evidence="1">Homodimer.</text>
</comment>
<dbReference type="SFLD" id="SFLDG00358">
    <property type="entry name" value="Main_(cytGST)"/>
    <property type="match status" value="1"/>
</dbReference>
<name>H9BTE5_PANCT</name>
<dbReference type="OMA" id="GWVINWT"/>
<dbReference type="EMBL" id="JQ069037">
    <property type="protein sequence ID" value="AFD36890.1"/>
    <property type="molecule type" value="mRNA"/>
</dbReference>
<dbReference type="AlphaFoldDB" id="H9BTE5"/>
<accession>H9BTE5</accession>
<evidence type="ECO:0000256" key="2">
    <source>
        <dbReference type="RuleBase" id="RU003494"/>
    </source>
</evidence>
<proteinExistence type="evidence at transcript level"/>
<reference evidence="5" key="1">
    <citation type="submission" date="2011-11" db="EMBL/GenBank/DDBJ databases">
        <authorList>
            <person name="Niu J."/>
            <person name="Zhang K."/>
            <person name="Ding T."/>
            <person name="Wang J."/>
        </authorList>
    </citation>
    <scope>NUCLEOTIDE SEQUENCE</scope>
</reference>
<dbReference type="Gene3D" id="1.20.1050.10">
    <property type="match status" value="1"/>
</dbReference>
<dbReference type="CDD" id="cd03045">
    <property type="entry name" value="GST_N_Delta_Epsilon"/>
    <property type="match status" value="1"/>
</dbReference>
<dbReference type="PANTHER" id="PTHR43969:SF9">
    <property type="entry name" value="GLUTATHIONE S TRANSFERASE D10, ISOFORM A-RELATED"/>
    <property type="match status" value="1"/>
</dbReference>
<dbReference type="GO" id="GO:0004364">
    <property type="term" value="F:glutathione transferase activity"/>
    <property type="evidence" value="ECO:0007669"/>
    <property type="project" value="TreeGrafter"/>
</dbReference>
<evidence type="ECO:0000313" key="5">
    <source>
        <dbReference type="EMBL" id="AFD36890.1"/>
    </source>
</evidence>
<dbReference type="RefSeq" id="XP_053204018.1">
    <property type="nucleotide sequence ID" value="XM_053348043.1"/>
</dbReference>
<reference evidence="5" key="2">
    <citation type="journal article" date="2013" name="Int. J. Mol. Sci.">
        <title>Identification and Characterization of Seven Glutathione S-Transferase Genes from Citrus Red Mite, Panonychus citri (McGregor).</title>
        <authorList>
            <person name="Liao C.Y."/>
            <person name="Zhang K."/>
            <person name="Niu J.Z."/>
            <person name="Ding T.B."/>
            <person name="Zhong R."/>
            <person name="Xia W.K."/>
            <person name="Dou W."/>
            <person name="Wang J.J."/>
        </authorList>
    </citation>
    <scope>NUCLEOTIDE SEQUENCE</scope>
</reference>
<organism evidence="5">
    <name type="scientific">Panonychus citri</name>
    <name type="common">Citrus red mite</name>
    <name type="synonym">Tetranychus citri</name>
    <dbReference type="NCBI Taxonomy" id="50023"/>
    <lineage>
        <taxon>Eukaryota</taxon>
        <taxon>Metazoa</taxon>
        <taxon>Ecdysozoa</taxon>
        <taxon>Arthropoda</taxon>
        <taxon>Chelicerata</taxon>
        <taxon>Arachnida</taxon>
        <taxon>Acari</taxon>
        <taxon>Acariformes</taxon>
        <taxon>Trombidiformes</taxon>
        <taxon>Prostigmata</taxon>
        <taxon>Eleutherengona</taxon>
        <taxon>Raphignathae</taxon>
        <taxon>Tetranychoidea</taxon>
        <taxon>Tetranychidae</taxon>
        <taxon>Panonychus</taxon>
    </lineage>
</organism>
<dbReference type="SFLD" id="SFLDS00019">
    <property type="entry name" value="Glutathione_Transferase_(cytos"/>
    <property type="match status" value="1"/>
</dbReference>
<dbReference type="GeneID" id="128388611"/>
<dbReference type="PROSITE" id="PS50404">
    <property type="entry name" value="GST_NTER"/>
    <property type="match status" value="1"/>
</dbReference>
<dbReference type="InterPro" id="IPR036282">
    <property type="entry name" value="Glutathione-S-Trfase_C_sf"/>
</dbReference>
<protein>
    <submittedName>
        <fullName evidence="5">Glutathione S-transferase delta2</fullName>
    </submittedName>
</protein>
<sequence>MVLELYQLPFSAPCRSVLMVGKILGLDIDAKPLDLMQGEHLKPEFLKINPFHCIPTLVDDGFTLWESRAIMTYLVGKFSPENDLYPKDIQARATVDRWLYWDNGSLYASLGAYYGPIFRKGAKPDPSVAQTFIDKAKLLDAALASSKYLCGDKITLADLSIMVTITTAQGAELDLSGLTNVNRWLKQLENDFPGWWKELVTDPVEGFRGFIKSKLAQ</sequence>
<dbReference type="PANTHER" id="PTHR43969">
    <property type="entry name" value="GLUTATHIONE S TRANSFERASE D10, ISOFORM A-RELATED"/>
    <property type="match status" value="1"/>
</dbReference>
<keyword evidence="5" id="KW-0808">Transferase</keyword>
<evidence type="ECO:0000256" key="1">
    <source>
        <dbReference type="ARBA" id="ARBA00011738"/>
    </source>
</evidence>
<dbReference type="InterPro" id="IPR040079">
    <property type="entry name" value="Glutathione_S-Trfase"/>
</dbReference>
<comment type="similarity">
    <text evidence="2">Belongs to the GST superfamily.</text>
</comment>
<dbReference type="Pfam" id="PF02798">
    <property type="entry name" value="GST_N"/>
    <property type="match status" value="1"/>
</dbReference>
<dbReference type="Pfam" id="PF00043">
    <property type="entry name" value="GST_C"/>
    <property type="match status" value="1"/>
</dbReference>
<feature type="domain" description="GST N-terminal" evidence="3">
    <location>
        <begin position="1"/>
        <end position="82"/>
    </location>
</feature>
<dbReference type="InterPro" id="IPR010987">
    <property type="entry name" value="Glutathione-S-Trfase_C-like"/>
</dbReference>
<dbReference type="OrthoDB" id="37920at2759"/>
<dbReference type="InterPro" id="IPR036249">
    <property type="entry name" value="Thioredoxin-like_sf"/>
</dbReference>